<evidence type="ECO:0000256" key="2">
    <source>
        <dbReference type="SAM" id="Coils"/>
    </source>
</evidence>
<keyword evidence="1" id="KW-0880">Kelch repeat</keyword>
<keyword evidence="6" id="KW-1185">Reference proteome</keyword>
<evidence type="ECO:0000313" key="5">
    <source>
        <dbReference type="EnsemblMetazoa" id="CapteP195229"/>
    </source>
</evidence>
<evidence type="ECO:0000256" key="1">
    <source>
        <dbReference type="ARBA" id="ARBA00022441"/>
    </source>
</evidence>
<dbReference type="SUPFAM" id="SSF117281">
    <property type="entry name" value="Kelch motif"/>
    <property type="match status" value="1"/>
</dbReference>
<dbReference type="SMART" id="SM00114">
    <property type="entry name" value="CARD"/>
    <property type="match status" value="1"/>
</dbReference>
<dbReference type="Gene3D" id="1.10.533.10">
    <property type="entry name" value="Death Domain, Fas"/>
    <property type="match status" value="1"/>
</dbReference>
<keyword evidence="2" id="KW-0175">Coiled coil</keyword>
<dbReference type="PROSITE" id="PS50209">
    <property type="entry name" value="CARD"/>
    <property type="match status" value="1"/>
</dbReference>
<name>R7UGC6_CAPTE</name>
<dbReference type="InterPro" id="IPR015915">
    <property type="entry name" value="Kelch-typ_b-propeller"/>
</dbReference>
<dbReference type="InterPro" id="IPR011029">
    <property type="entry name" value="DEATH-like_dom_sf"/>
</dbReference>
<dbReference type="Pfam" id="PF00619">
    <property type="entry name" value="CARD"/>
    <property type="match status" value="1"/>
</dbReference>
<protein>
    <recommendedName>
        <fullName evidence="3">CARD domain-containing protein</fullName>
    </recommendedName>
</protein>
<dbReference type="AlphaFoldDB" id="R7UGC6"/>
<dbReference type="SUPFAM" id="SSF47986">
    <property type="entry name" value="DEATH domain"/>
    <property type="match status" value="1"/>
</dbReference>
<dbReference type="GO" id="GO:0000281">
    <property type="term" value="P:mitotic cytokinesis"/>
    <property type="evidence" value="ECO:0007669"/>
    <property type="project" value="TreeGrafter"/>
</dbReference>
<dbReference type="CDD" id="cd01671">
    <property type="entry name" value="CARD"/>
    <property type="match status" value="1"/>
</dbReference>
<feature type="coiled-coil region" evidence="2">
    <location>
        <begin position="425"/>
        <end position="455"/>
    </location>
</feature>
<dbReference type="GO" id="GO:0042981">
    <property type="term" value="P:regulation of apoptotic process"/>
    <property type="evidence" value="ECO:0007669"/>
    <property type="project" value="InterPro"/>
</dbReference>
<organism evidence="4">
    <name type="scientific">Capitella teleta</name>
    <name type="common">Polychaete worm</name>
    <dbReference type="NCBI Taxonomy" id="283909"/>
    <lineage>
        <taxon>Eukaryota</taxon>
        <taxon>Metazoa</taxon>
        <taxon>Spiralia</taxon>
        <taxon>Lophotrochozoa</taxon>
        <taxon>Annelida</taxon>
        <taxon>Polychaeta</taxon>
        <taxon>Sedentaria</taxon>
        <taxon>Scolecida</taxon>
        <taxon>Capitellidae</taxon>
        <taxon>Capitella</taxon>
    </lineage>
</organism>
<dbReference type="PANTHER" id="PTHR23030:SF39">
    <property type="entry name" value="PROGRAMMED CELL DEATH 6-INTERACTING PROTEIN"/>
    <property type="match status" value="1"/>
</dbReference>
<dbReference type="InterPro" id="IPR025304">
    <property type="entry name" value="ALIX_V_dom"/>
</dbReference>
<dbReference type="EnsemblMetazoa" id="CapteT195229">
    <property type="protein sequence ID" value="CapteP195229"/>
    <property type="gene ID" value="CapteG195229"/>
</dbReference>
<reference evidence="6" key="1">
    <citation type="submission" date="2012-12" db="EMBL/GenBank/DDBJ databases">
        <authorList>
            <person name="Hellsten U."/>
            <person name="Grimwood J."/>
            <person name="Chapman J.A."/>
            <person name="Shapiro H."/>
            <person name="Aerts A."/>
            <person name="Otillar R.P."/>
            <person name="Terry A.Y."/>
            <person name="Boore J.L."/>
            <person name="Simakov O."/>
            <person name="Marletaz F."/>
            <person name="Cho S.-J."/>
            <person name="Edsinger-Gonzales E."/>
            <person name="Havlak P."/>
            <person name="Kuo D.-H."/>
            <person name="Larsson T."/>
            <person name="Lv J."/>
            <person name="Arendt D."/>
            <person name="Savage R."/>
            <person name="Osoegawa K."/>
            <person name="de Jong P."/>
            <person name="Lindberg D.R."/>
            <person name="Seaver E.C."/>
            <person name="Weisblat D.A."/>
            <person name="Putnam N.H."/>
            <person name="Grigoriev I.V."/>
            <person name="Rokhsar D.S."/>
        </authorList>
    </citation>
    <scope>NUCLEOTIDE SEQUENCE</scope>
    <source>
        <strain evidence="6">I ESC-2004</strain>
    </source>
</reference>
<evidence type="ECO:0000313" key="4">
    <source>
        <dbReference type="EMBL" id="ELU02342.1"/>
    </source>
</evidence>
<dbReference type="EMBL" id="KB304165">
    <property type="protein sequence ID" value="ELU02342.1"/>
    <property type="molecule type" value="Genomic_DNA"/>
</dbReference>
<dbReference type="SMART" id="SM00612">
    <property type="entry name" value="Kelch"/>
    <property type="match status" value="4"/>
</dbReference>
<dbReference type="Gene3D" id="1.20.120.560">
    <property type="entry name" value="alix/aip1 in complex with the ypdl late domain"/>
    <property type="match status" value="1"/>
</dbReference>
<dbReference type="InterPro" id="IPR006652">
    <property type="entry name" value="Kelch_1"/>
</dbReference>
<dbReference type="Proteomes" id="UP000014760">
    <property type="component" value="Unassembled WGS sequence"/>
</dbReference>
<proteinExistence type="predicted"/>
<gene>
    <name evidence="4" type="ORF">CAPTEDRAFT_195229</name>
</gene>
<dbReference type="PANTHER" id="PTHR23030">
    <property type="entry name" value="PCD6 INTERACTING PROTEIN-RELATED"/>
    <property type="match status" value="1"/>
</dbReference>
<dbReference type="GO" id="GO:0005768">
    <property type="term" value="C:endosome"/>
    <property type="evidence" value="ECO:0007669"/>
    <property type="project" value="TreeGrafter"/>
</dbReference>
<accession>R7UGC6</accession>
<evidence type="ECO:0000313" key="6">
    <source>
        <dbReference type="Proteomes" id="UP000014760"/>
    </source>
</evidence>
<dbReference type="Gene3D" id="2.120.10.80">
    <property type="entry name" value="Kelch-type beta propeller"/>
    <property type="match status" value="1"/>
</dbReference>
<dbReference type="Pfam" id="PF13949">
    <property type="entry name" value="ALIX_LYPXL_bnd"/>
    <property type="match status" value="1"/>
</dbReference>
<dbReference type="HOGENOM" id="CLU_025644_0_0_1"/>
<reference evidence="4 6" key="2">
    <citation type="journal article" date="2013" name="Nature">
        <title>Insights into bilaterian evolution from three spiralian genomes.</title>
        <authorList>
            <person name="Simakov O."/>
            <person name="Marletaz F."/>
            <person name="Cho S.J."/>
            <person name="Edsinger-Gonzales E."/>
            <person name="Havlak P."/>
            <person name="Hellsten U."/>
            <person name="Kuo D.H."/>
            <person name="Larsson T."/>
            <person name="Lv J."/>
            <person name="Arendt D."/>
            <person name="Savage R."/>
            <person name="Osoegawa K."/>
            <person name="de Jong P."/>
            <person name="Grimwood J."/>
            <person name="Chapman J.A."/>
            <person name="Shapiro H."/>
            <person name="Aerts A."/>
            <person name="Otillar R.P."/>
            <person name="Terry A.Y."/>
            <person name="Boore J.L."/>
            <person name="Grigoriev I.V."/>
            <person name="Lindberg D.R."/>
            <person name="Seaver E.C."/>
            <person name="Weisblat D.A."/>
            <person name="Putnam N.H."/>
            <person name="Rokhsar D.S."/>
        </authorList>
    </citation>
    <scope>NUCLEOTIDE SEQUENCE</scope>
    <source>
        <strain evidence="4 6">I ESC-2004</strain>
    </source>
</reference>
<sequence>MYCIKLYFFLNRVMEEEHEEVLRRNLSLICEHLDFSLVSVLMIENKVITYDEDEMIRGMKTRTERAQHFISILRRKGRNSFNVFLLCIRQTHQHLFEVLSAGLCDPQPPMCPRMRTQSYSDVLYADSSDNFAIHQAVSIFKSKRAERASQQVLRLRETTQFMNGSLASFNLPAALEDLSTESQTVPPSVLHKADKVRSAGGATRISQQMTDISGLLRKCESILAQTETLITEEQRKDEQMRHEFSTSWTMIPSEKLTKTLKNDSAKYKLTIREEINNFGFYEERFREHRSAIELLSQPSCELHRSLPSSRPSTANQRSPAAAALSRLMDDWDVIKKAREVIERELKEADLNMESKFSSALKMNGTESIEAIITENLDALFKPLEDKVSNSIYFQKDLLANIQRANAEFVRTSYPGQLTANRENKLKELAAAFNTFNDLNDNLESKAEYYRELKQQIERFWSKVNGVCMARGTEREHLQETLTDQDPTNSRMAVQSACSIPAPHQPSLSQRWRSTNSRGILIAGDFHGGLWSCSDYRRWQMITDIPMDTSFYGVCVLPKGFIMSGGYTRQVEKSCFSYQGSWTSLPPLIKERSHHASIYHNNAVYVVGGRDAHVTLDSIEKFDMDTKKWVVYPPMPFPLHLPQLVIIKNKLYILGGWNVNPSDEVLEFDMDLMTFNMKALMPEICSEGTAVGFEDAIYALGGKLKSCLRYDPITDQWLVLQRSVYSHIWGPGFIERGKIIVCGGFSTDIIEEYDPESKTWKAWDLRMPSQKAMCFVLQISN</sequence>
<dbReference type="EMBL" id="AMQN01008880">
    <property type="status" value="NOT_ANNOTATED_CDS"/>
    <property type="molecule type" value="Genomic_DNA"/>
</dbReference>
<dbReference type="STRING" id="283909.R7UGC6"/>
<dbReference type="InterPro" id="IPR001315">
    <property type="entry name" value="CARD"/>
</dbReference>
<reference evidence="5" key="3">
    <citation type="submission" date="2015-06" db="UniProtKB">
        <authorList>
            <consortium name="EnsemblMetazoa"/>
        </authorList>
    </citation>
    <scope>IDENTIFICATION</scope>
</reference>
<dbReference type="OrthoDB" id="64867at2759"/>
<evidence type="ECO:0000259" key="3">
    <source>
        <dbReference type="PROSITE" id="PS50209"/>
    </source>
</evidence>
<dbReference type="Pfam" id="PF01344">
    <property type="entry name" value="Kelch_1"/>
    <property type="match status" value="1"/>
</dbReference>
<feature type="domain" description="CARD" evidence="3">
    <location>
        <begin position="14"/>
        <end position="103"/>
    </location>
</feature>
<dbReference type="Gene3D" id="1.20.140.50">
    <property type="entry name" value="alix/aip1 like domains"/>
    <property type="match status" value="1"/>
</dbReference>